<organism evidence="8 9">
    <name type="scientific">Terrisporobacter muris</name>
    <dbReference type="NCBI Taxonomy" id="2963284"/>
    <lineage>
        <taxon>Bacteria</taxon>
        <taxon>Bacillati</taxon>
        <taxon>Bacillota</taxon>
        <taxon>Clostridia</taxon>
        <taxon>Peptostreptococcales</taxon>
        <taxon>Peptostreptococcaceae</taxon>
        <taxon>Terrisporobacter</taxon>
    </lineage>
</organism>
<dbReference type="PANTHER" id="PTHR11078">
    <property type="entry name" value="N UTILIZATION SUBSTANCE PROTEIN B-RELATED"/>
    <property type="match status" value="1"/>
</dbReference>
<dbReference type="InterPro" id="IPR006027">
    <property type="entry name" value="NusB_RsmB_TIM44"/>
</dbReference>
<keyword evidence="2 6" id="KW-0889">Transcription antitermination</keyword>
<sequence length="180" mass="20994">MKNDNASKISYIEKARKITSREYLMKLIYQIDILEGDLQDINSYFEEFLKNHEEYIINRYEELLLQYSNESCVDLENVNINNAIDIDYMKRVCNELSVHSYDIEELITKHALNWSLSRIAKVDLAILKLSICEIVYMNKEVPVKVSINEAIDLAKLYCDDKSPKFINGILGSVVNDTREQ</sequence>
<accession>A0A9X2MAB4</accession>
<dbReference type="GO" id="GO:0006353">
    <property type="term" value="P:DNA-templated transcription termination"/>
    <property type="evidence" value="ECO:0007669"/>
    <property type="project" value="UniProtKB-UniRule"/>
</dbReference>
<keyword evidence="4 6" id="KW-0805">Transcription regulation</keyword>
<keyword evidence="9" id="KW-1185">Reference proteome</keyword>
<proteinExistence type="inferred from homology"/>
<feature type="domain" description="NusB/RsmB/TIM44" evidence="7">
    <location>
        <begin position="62"/>
        <end position="174"/>
    </location>
</feature>
<comment type="caution">
    <text evidence="8">The sequence shown here is derived from an EMBL/GenBank/DDBJ whole genome shotgun (WGS) entry which is preliminary data.</text>
</comment>
<evidence type="ECO:0000259" key="7">
    <source>
        <dbReference type="Pfam" id="PF01029"/>
    </source>
</evidence>
<dbReference type="RefSeq" id="WP_052232973.1">
    <property type="nucleotide sequence ID" value="NZ_JANKBY010000058.1"/>
</dbReference>
<dbReference type="PANTHER" id="PTHR11078:SF3">
    <property type="entry name" value="ANTITERMINATION NUSB DOMAIN-CONTAINING PROTEIN"/>
    <property type="match status" value="1"/>
</dbReference>
<keyword evidence="5 6" id="KW-0804">Transcription</keyword>
<dbReference type="Pfam" id="PF01029">
    <property type="entry name" value="NusB"/>
    <property type="match status" value="1"/>
</dbReference>
<evidence type="ECO:0000256" key="6">
    <source>
        <dbReference type="HAMAP-Rule" id="MF_00073"/>
    </source>
</evidence>
<dbReference type="GO" id="GO:0031564">
    <property type="term" value="P:transcription antitermination"/>
    <property type="evidence" value="ECO:0007669"/>
    <property type="project" value="UniProtKB-KW"/>
</dbReference>
<name>A0A9X2MAB4_9FIRM</name>
<dbReference type="InterPro" id="IPR011605">
    <property type="entry name" value="NusB_fam"/>
</dbReference>
<evidence type="ECO:0000256" key="5">
    <source>
        <dbReference type="ARBA" id="ARBA00023163"/>
    </source>
</evidence>
<dbReference type="AlphaFoldDB" id="A0A9X2MAB4"/>
<dbReference type="NCBIfam" id="TIGR01951">
    <property type="entry name" value="nusB"/>
    <property type="match status" value="1"/>
</dbReference>
<protein>
    <recommendedName>
        <fullName evidence="6">Transcription antitermination protein NusB</fullName>
    </recommendedName>
    <alternativeName>
        <fullName evidence="6">Antitermination factor NusB</fullName>
    </alternativeName>
</protein>
<reference evidence="8" key="1">
    <citation type="submission" date="2022-07" db="EMBL/GenBank/DDBJ databases">
        <title>Enhanced cultured diversity of the mouse gut microbiota enables custom-made synthetic communities.</title>
        <authorList>
            <person name="Afrizal A."/>
        </authorList>
    </citation>
    <scope>NUCLEOTIDE SEQUENCE</scope>
    <source>
        <strain evidence="8">DSM 29186</strain>
    </source>
</reference>
<evidence type="ECO:0000313" key="9">
    <source>
        <dbReference type="Proteomes" id="UP001140817"/>
    </source>
</evidence>
<dbReference type="HAMAP" id="MF_00073">
    <property type="entry name" value="NusB"/>
    <property type="match status" value="1"/>
</dbReference>
<evidence type="ECO:0000256" key="4">
    <source>
        <dbReference type="ARBA" id="ARBA00023015"/>
    </source>
</evidence>
<evidence type="ECO:0000313" key="8">
    <source>
        <dbReference type="EMBL" id="MCR1822488.1"/>
    </source>
</evidence>
<gene>
    <name evidence="6 8" type="primary">nusB</name>
    <name evidence="8" type="ORF">NSA58_06780</name>
</gene>
<dbReference type="Proteomes" id="UP001140817">
    <property type="component" value="Unassembled WGS sequence"/>
</dbReference>
<dbReference type="Gene3D" id="1.10.940.10">
    <property type="entry name" value="NusB-like"/>
    <property type="match status" value="1"/>
</dbReference>
<dbReference type="InterPro" id="IPR035926">
    <property type="entry name" value="NusB-like_sf"/>
</dbReference>
<comment type="similarity">
    <text evidence="1 6">Belongs to the NusB family.</text>
</comment>
<dbReference type="GO" id="GO:0003723">
    <property type="term" value="F:RNA binding"/>
    <property type="evidence" value="ECO:0007669"/>
    <property type="project" value="UniProtKB-UniRule"/>
</dbReference>
<evidence type="ECO:0000256" key="1">
    <source>
        <dbReference type="ARBA" id="ARBA00005952"/>
    </source>
</evidence>
<keyword evidence="3 6" id="KW-0694">RNA-binding</keyword>
<evidence type="ECO:0000256" key="3">
    <source>
        <dbReference type="ARBA" id="ARBA00022884"/>
    </source>
</evidence>
<comment type="function">
    <text evidence="6">Involved in transcription antitermination. Required for transcription of ribosomal RNA (rRNA) genes. Binds specifically to the boxA antiterminator sequence of the ribosomal RNA (rrn) operons.</text>
</comment>
<dbReference type="EMBL" id="JANKBY010000058">
    <property type="protein sequence ID" value="MCR1822488.1"/>
    <property type="molecule type" value="Genomic_DNA"/>
</dbReference>
<evidence type="ECO:0000256" key="2">
    <source>
        <dbReference type="ARBA" id="ARBA00022814"/>
    </source>
</evidence>
<dbReference type="GO" id="GO:0005829">
    <property type="term" value="C:cytosol"/>
    <property type="evidence" value="ECO:0007669"/>
    <property type="project" value="TreeGrafter"/>
</dbReference>
<dbReference type="SUPFAM" id="SSF48013">
    <property type="entry name" value="NusB-like"/>
    <property type="match status" value="1"/>
</dbReference>